<organism evidence="1 2">
    <name type="scientific">Parashewanella curva</name>
    <dbReference type="NCBI Taxonomy" id="2338552"/>
    <lineage>
        <taxon>Bacteria</taxon>
        <taxon>Pseudomonadati</taxon>
        <taxon>Pseudomonadota</taxon>
        <taxon>Gammaproteobacteria</taxon>
        <taxon>Alteromonadales</taxon>
        <taxon>Shewanellaceae</taxon>
        <taxon>Parashewanella</taxon>
    </lineage>
</organism>
<protein>
    <submittedName>
        <fullName evidence="1">Uncharacterized protein</fullName>
    </submittedName>
</protein>
<proteinExistence type="predicted"/>
<evidence type="ECO:0000313" key="1">
    <source>
        <dbReference type="EMBL" id="RLV58006.1"/>
    </source>
</evidence>
<keyword evidence="2" id="KW-1185">Reference proteome</keyword>
<dbReference type="AlphaFoldDB" id="A0A3L8PRJ8"/>
<dbReference type="EMBL" id="QZEI01000108">
    <property type="protein sequence ID" value="RLV58006.1"/>
    <property type="molecule type" value="Genomic_DNA"/>
</dbReference>
<accession>A0A3L8PRJ8</accession>
<reference evidence="1 2" key="1">
    <citation type="submission" date="2018-09" db="EMBL/GenBank/DDBJ databases">
        <title>Phylogeny of the Shewanellaceae, and recommendation for two new genera, Pseudoshewanella and Parashewanella.</title>
        <authorList>
            <person name="Wang G."/>
        </authorList>
    </citation>
    <scope>NUCLEOTIDE SEQUENCE [LARGE SCALE GENOMIC DNA]</scope>
    <source>
        <strain evidence="1 2">C51</strain>
    </source>
</reference>
<dbReference type="Proteomes" id="UP000281474">
    <property type="component" value="Unassembled WGS sequence"/>
</dbReference>
<sequence length="65" mass="7536">MEFAELLYCYHNTNSEQTITSIITGYHGEDILKDGMIEFLKNEFGLEFVEYKINKGILILSKSKN</sequence>
<evidence type="ECO:0000313" key="2">
    <source>
        <dbReference type="Proteomes" id="UP000281474"/>
    </source>
</evidence>
<comment type="caution">
    <text evidence="1">The sequence shown here is derived from an EMBL/GenBank/DDBJ whole genome shotgun (WGS) entry which is preliminary data.</text>
</comment>
<gene>
    <name evidence="1" type="ORF">D5018_19490</name>
</gene>
<name>A0A3L8PRJ8_9GAMM</name>